<reference evidence="1 2" key="1">
    <citation type="submission" date="2018-11" db="EMBL/GenBank/DDBJ databases">
        <title>Genomes From Bacteria Associated with the Canine Oral Cavity: a Test Case for Automated Genome-Based Taxonomic Assignment.</title>
        <authorList>
            <person name="Coil D.A."/>
            <person name="Jospin G."/>
            <person name="Darling A.E."/>
            <person name="Wallis C."/>
            <person name="Davis I.J."/>
            <person name="Harris S."/>
            <person name="Eisen J.A."/>
            <person name="Holcombe L.J."/>
            <person name="O'Flynn C."/>
        </authorList>
    </citation>
    <scope>NUCLEOTIDE SEQUENCE [LARGE SCALE GENOMIC DNA]</scope>
    <source>
        <strain evidence="1 2">COT-280</strain>
    </source>
</reference>
<organism evidence="1 2">
    <name type="scientific">Conchiformibius steedae</name>
    <dbReference type="NCBI Taxonomy" id="153493"/>
    <lineage>
        <taxon>Bacteria</taxon>
        <taxon>Pseudomonadati</taxon>
        <taxon>Pseudomonadota</taxon>
        <taxon>Betaproteobacteria</taxon>
        <taxon>Neisseriales</taxon>
        <taxon>Neisseriaceae</taxon>
        <taxon>Conchiformibius</taxon>
    </lineage>
</organism>
<accession>A0A3P2A8N9</accession>
<dbReference type="Proteomes" id="UP000269923">
    <property type="component" value="Unassembled WGS sequence"/>
</dbReference>
<dbReference type="AlphaFoldDB" id="A0A3P2A8N9"/>
<proteinExistence type="predicted"/>
<dbReference type="EMBL" id="RQYC01000001">
    <property type="protein sequence ID" value="RRD91731.1"/>
    <property type="molecule type" value="Genomic_DNA"/>
</dbReference>
<keyword evidence="2" id="KW-1185">Reference proteome</keyword>
<sequence length="75" mass="8090">MGLTVIKVIVVDQKSKQGISGVGVKKYGDKDYTKTNKQGIVNLTTENSDIAIYVNGVTQYDGSVSECPNPLIVEK</sequence>
<evidence type="ECO:0000313" key="2">
    <source>
        <dbReference type="Proteomes" id="UP000269923"/>
    </source>
</evidence>
<name>A0A3P2A8N9_9NEIS</name>
<dbReference type="RefSeq" id="WP_124793904.1">
    <property type="nucleotide sequence ID" value="NZ_RQYC01000001.1"/>
</dbReference>
<comment type="caution">
    <text evidence="1">The sequence shown here is derived from an EMBL/GenBank/DDBJ whole genome shotgun (WGS) entry which is preliminary data.</text>
</comment>
<evidence type="ECO:0000313" key="1">
    <source>
        <dbReference type="EMBL" id="RRD91731.1"/>
    </source>
</evidence>
<protein>
    <submittedName>
        <fullName evidence="1">Uncharacterized protein</fullName>
    </submittedName>
</protein>
<gene>
    <name evidence="1" type="ORF">EII21_01530</name>
</gene>